<dbReference type="PIRSF" id="PIRSF006603">
    <property type="entry name" value="DinF"/>
    <property type="match status" value="1"/>
</dbReference>
<keyword evidence="2" id="KW-0813">Transport</keyword>
<evidence type="ECO:0000256" key="2">
    <source>
        <dbReference type="ARBA" id="ARBA00022448"/>
    </source>
</evidence>
<dbReference type="PATRIC" id="fig|1216932.3.peg.1218"/>
<gene>
    <name evidence="8" type="primary">yisQ</name>
    <name evidence="8" type="ORF">CM240_1226</name>
</gene>
<comment type="subcellular location">
    <subcellularLocation>
        <location evidence="1">Cell membrane</location>
        <topology evidence="1">Multi-pass membrane protein</topology>
    </subcellularLocation>
</comment>
<evidence type="ECO:0000256" key="6">
    <source>
        <dbReference type="ARBA" id="ARBA00023136"/>
    </source>
</evidence>
<keyword evidence="3" id="KW-1003">Cell membrane</keyword>
<evidence type="ECO:0000256" key="7">
    <source>
        <dbReference type="SAM" id="Phobius"/>
    </source>
</evidence>
<feature type="transmembrane region" description="Helical" evidence="7">
    <location>
        <begin position="12"/>
        <end position="33"/>
    </location>
</feature>
<feature type="transmembrane region" description="Helical" evidence="7">
    <location>
        <begin position="53"/>
        <end position="78"/>
    </location>
</feature>
<dbReference type="CDD" id="cd13134">
    <property type="entry name" value="MATE_like_8"/>
    <property type="match status" value="1"/>
</dbReference>
<name>W6SFD7_9CLOT</name>
<dbReference type="InterPro" id="IPR048279">
    <property type="entry name" value="MdtK-like"/>
</dbReference>
<keyword evidence="4 7" id="KW-0812">Transmembrane</keyword>
<evidence type="ECO:0000313" key="8">
    <source>
        <dbReference type="EMBL" id="CDM68390.1"/>
    </source>
</evidence>
<dbReference type="STRING" id="1216932.CM240_1226"/>
<dbReference type="EMBL" id="HG917868">
    <property type="protein sequence ID" value="CDM68390.1"/>
    <property type="molecule type" value="Genomic_DNA"/>
</dbReference>
<feature type="transmembrane region" description="Helical" evidence="7">
    <location>
        <begin position="197"/>
        <end position="220"/>
    </location>
</feature>
<keyword evidence="9" id="KW-1185">Reference proteome</keyword>
<dbReference type="RefSeq" id="WP_044037418.1">
    <property type="nucleotide sequence ID" value="NZ_HG917868.1"/>
</dbReference>
<evidence type="ECO:0000256" key="5">
    <source>
        <dbReference type="ARBA" id="ARBA00022989"/>
    </source>
</evidence>
<dbReference type="NCBIfam" id="TIGR00797">
    <property type="entry name" value="matE"/>
    <property type="match status" value="1"/>
</dbReference>
<accession>W6SFD7</accession>
<evidence type="ECO:0000313" key="9">
    <source>
        <dbReference type="Proteomes" id="UP000019426"/>
    </source>
</evidence>
<dbReference type="InterPro" id="IPR047135">
    <property type="entry name" value="YsiQ"/>
</dbReference>
<dbReference type="PANTHER" id="PTHR42925:SF1">
    <property type="entry name" value="VIRULENCE FACTOR MVIN"/>
    <property type="match status" value="1"/>
</dbReference>
<protein>
    <submittedName>
        <fullName evidence="8">Putative transporter YisQ</fullName>
    </submittedName>
</protein>
<feature type="transmembrane region" description="Helical" evidence="7">
    <location>
        <begin position="390"/>
        <end position="410"/>
    </location>
</feature>
<dbReference type="GO" id="GO:0042910">
    <property type="term" value="F:xenobiotic transmembrane transporter activity"/>
    <property type="evidence" value="ECO:0007669"/>
    <property type="project" value="InterPro"/>
</dbReference>
<feature type="transmembrane region" description="Helical" evidence="7">
    <location>
        <begin position="165"/>
        <end position="185"/>
    </location>
</feature>
<evidence type="ECO:0000256" key="1">
    <source>
        <dbReference type="ARBA" id="ARBA00004651"/>
    </source>
</evidence>
<dbReference type="AlphaFoldDB" id="W6SFD7"/>
<dbReference type="eggNOG" id="COG0534">
    <property type="taxonomic scope" value="Bacteria"/>
</dbReference>
<sequence>MQRDKTIKRKLFNYTWPIFIESVLLSFLGSMDVFMLGKFSDNAVAAVGVSNQIIWMFSLMFGIITSGTSILTAQYIGANKKNKSSNNDNIIRLCGVSICFNTLIGIFCSGLVVVGSTVMLKMLNTSEEILGIGKEYLVIVGGFIFTQSILQTFTAILRPHGYTKVCMYVTLIMNITNVICNYIFIFGKFGVPELGAVGAAIGTSTSRIIGMIILGIVLYVKILRGNSLKCIKVSPEDDLKNILAIGIPAAGEQISYNLSQLVITSFINMISINAMATKSYAMNLISFAYIFSTSLGQGTSILVGQLVGEDKNDEALNIGINSIKKSILVSVLISGVFALFGSRLMSLFSNNAVIIEMGALVLIIDVFLEPGRSINLVGINSLRAAGDVKFPVYIGIISMWIFGVGLAYILGIQFKLGLIGMWIAFAIDEWFRGILVYNRWKKRRWQGKAFTNEVEADAC</sequence>
<dbReference type="InterPro" id="IPR002528">
    <property type="entry name" value="MATE_fam"/>
</dbReference>
<feature type="transmembrane region" description="Helical" evidence="7">
    <location>
        <begin position="327"/>
        <end position="346"/>
    </location>
</feature>
<feature type="transmembrane region" description="Helical" evidence="7">
    <location>
        <begin position="416"/>
        <end position="437"/>
    </location>
</feature>
<keyword evidence="5 7" id="KW-1133">Transmembrane helix</keyword>
<feature type="transmembrane region" description="Helical" evidence="7">
    <location>
        <begin position="90"/>
        <end position="116"/>
    </location>
</feature>
<dbReference type="Pfam" id="PF01554">
    <property type="entry name" value="MatE"/>
    <property type="match status" value="2"/>
</dbReference>
<reference evidence="8 9" key="1">
    <citation type="submission" date="2013-11" db="EMBL/GenBank/DDBJ databases">
        <title>Complete genome sequence of Clostridum sp. M2/40.</title>
        <authorList>
            <person name="Wibberg D."/>
            <person name="Puehler A."/>
            <person name="Schlueter A."/>
        </authorList>
    </citation>
    <scope>NUCLEOTIDE SEQUENCE [LARGE SCALE GENOMIC DNA]</scope>
    <source>
        <strain evidence="9">M2/40</strain>
    </source>
</reference>
<dbReference type="Proteomes" id="UP000019426">
    <property type="component" value="Chromosome M2/40_rep1"/>
</dbReference>
<keyword evidence="6 7" id="KW-0472">Membrane</keyword>
<dbReference type="OrthoDB" id="62420at2"/>
<feature type="transmembrane region" description="Helical" evidence="7">
    <location>
        <begin position="136"/>
        <end position="158"/>
    </location>
</feature>
<organism evidence="8 9">
    <name type="scientific">Clostridium bornimense</name>
    <dbReference type="NCBI Taxonomy" id="1216932"/>
    <lineage>
        <taxon>Bacteria</taxon>
        <taxon>Bacillati</taxon>
        <taxon>Bacillota</taxon>
        <taxon>Clostridia</taxon>
        <taxon>Eubacteriales</taxon>
        <taxon>Clostridiaceae</taxon>
        <taxon>Clostridium</taxon>
    </lineage>
</organism>
<dbReference type="GO" id="GO:0005886">
    <property type="term" value="C:plasma membrane"/>
    <property type="evidence" value="ECO:0007669"/>
    <property type="project" value="UniProtKB-SubCell"/>
</dbReference>
<dbReference type="HOGENOM" id="CLU_012893_5_3_9"/>
<dbReference type="KEGG" id="clt:CM240_1226"/>
<dbReference type="PANTHER" id="PTHR42925">
    <property type="entry name" value="MULTIDRUG AND TOXIN EFFLUX PROTEIN MATE FAMILY"/>
    <property type="match status" value="1"/>
</dbReference>
<dbReference type="GO" id="GO:0015297">
    <property type="term" value="F:antiporter activity"/>
    <property type="evidence" value="ECO:0007669"/>
    <property type="project" value="InterPro"/>
</dbReference>
<evidence type="ECO:0000256" key="3">
    <source>
        <dbReference type="ARBA" id="ARBA00022475"/>
    </source>
</evidence>
<evidence type="ECO:0000256" key="4">
    <source>
        <dbReference type="ARBA" id="ARBA00022692"/>
    </source>
</evidence>
<proteinExistence type="predicted"/>